<dbReference type="EMBL" id="BK016127">
    <property type="protein sequence ID" value="DAF97163.1"/>
    <property type="molecule type" value="Genomic_DNA"/>
</dbReference>
<protein>
    <submittedName>
        <fullName evidence="2">RecT protein</fullName>
    </submittedName>
</protein>
<accession>A0A8S5URV4</accession>
<sequence>MTDLTTQPASADLAPMPLPTPAVVATGEASAAQASLRSWALAMADARTLAQALCPTGFAPAHLRGNVDATAVTIMKGAALGLDPTAAMESIYVISGKPALYARTMLAVVQQAGHDVWVDDQSDTSVTVSGRRRGSQQVQSSTWTIERARQAGYLSNKKYGQEPQAMLRAKATAEVCRMIAADALMGLSYSAEEVELDGLGDDQPTVKVARKRKPKSAEPEPVEVPAAVIGDIPEETQP</sequence>
<evidence type="ECO:0000256" key="1">
    <source>
        <dbReference type="SAM" id="MobiDB-lite"/>
    </source>
</evidence>
<organism evidence="2">
    <name type="scientific">Siphoviridae sp. ctksc2</name>
    <dbReference type="NCBI Taxonomy" id="2825645"/>
    <lineage>
        <taxon>Viruses</taxon>
        <taxon>Duplodnaviria</taxon>
        <taxon>Heunggongvirae</taxon>
        <taxon>Uroviricota</taxon>
        <taxon>Caudoviricetes</taxon>
    </lineage>
</organism>
<feature type="region of interest" description="Disordered" evidence="1">
    <location>
        <begin position="198"/>
        <end position="238"/>
    </location>
</feature>
<name>A0A8S5URV4_9CAUD</name>
<proteinExistence type="predicted"/>
<evidence type="ECO:0000313" key="2">
    <source>
        <dbReference type="EMBL" id="DAF97163.1"/>
    </source>
</evidence>
<reference evidence="2" key="1">
    <citation type="journal article" date="2021" name="Proc. Natl. Acad. Sci. U.S.A.">
        <title>A Catalog of Tens of Thousands of Viruses from Human Metagenomes Reveals Hidden Associations with Chronic Diseases.</title>
        <authorList>
            <person name="Tisza M.J."/>
            <person name="Buck C.B."/>
        </authorList>
    </citation>
    <scope>NUCLEOTIDE SEQUENCE</scope>
    <source>
        <strain evidence="2">Ctksc2</strain>
    </source>
</reference>